<reference evidence="2 3" key="1">
    <citation type="journal article" date="2011" name="J. Bacteriol.">
        <title>Draft genome sequence of Sporolactobacillus inulinus strain CASD, an efficient D-lactic acid-producing bacterium with high-concentration lactate tolerance capability.</title>
        <authorList>
            <person name="Yu B."/>
            <person name="Su F."/>
            <person name="Wang L."/>
            <person name="Xu K."/>
            <person name="Zhao B."/>
            <person name="Xu P."/>
        </authorList>
    </citation>
    <scope>NUCLEOTIDE SEQUENCE [LARGE SCALE GENOMIC DNA]</scope>
    <source>
        <strain evidence="2 3">CASD</strain>
    </source>
</reference>
<protein>
    <submittedName>
        <fullName evidence="2">Uncharacterized protein</fullName>
    </submittedName>
</protein>
<accession>A0A0U1QPV7</accession>
<evidence type="ECO:0000313" key="3">
    <source>
        <dbReference type="Proteomes" id="UP000035553"/>
    </source>
</evidence>
<organism evidence="2 3">
    <name type="scientific">Sporolactobacillus inulinus CASD</name>
    <dbReference type="NCBI Taxonomy" id="1069536"/>
    <lineage>
        <taxon>Bacteria</taxon>
        <taxon>Bacillati</taxon>
        <taxon>Bacillota</taxon>
        <taxon>Bacilli</taxon>
        <taxon>Bacillales</taxon>
        <taxon>Sporolactobacillaceae</taxon>
        <taxon>Sporolactobacillus</taxon>
    </lineage>
</organism>
<sequence length="86" mass="10066">MILGHAKGSASNAQMLGRLRSGSVDREPRETPQVPACLRRILDCPRPRPFFDKMLQIKYDHVEAMRYNRNIVVKYKELWAKRPIED</sequence>
<dbReference type="AlphaFoldDB" id="A0A0U1QPV7"/>
<evidence type="ECO:0000256" key="1">
    <source>
        <dbReference type="SAM" id="MobiDB-lite"/>
    </source>
</evidence>
<evidence type="ECO:0000313" key="2">
    <source>
        <dbReference type="EMBL" id="KLI02839.1"/>
    </source>
</evidence>
<keyword evidence="3" id="KW-1185">Reference proteome</keyword>
<feature type="region of interest" description="Disordered" evidence="1">
    <location>
        <begin position="1"/>
        <end position="32"/>
    </location>
</feature>
<gene>
    <name evidence="2" type="ORF">SINU_05825</name>
</gene>
<comment type="caution">
    <text evidence="2">The sequence shown here is derived from an EMBL/GenBank/DDBJ whole genome shotgun (WGS) entry which is preliminary data.</text>
</comment>
<name>A0A0U1QPV7_9BACL</name>
<dbReference type="EMBL" id="AFVQ02000070">
    <property type="protein sequence ID" value="KLI02839.1"/>
    <property type="molecule type" value="Genomic_DNA"/>
</dbReference>
<dbReference type="Proteomes" id="UP000035553">
    <property type="component" value="Unassembled WGS sequence"/>
</dbReference>
<dbReference type="STRING" id="1069536.SINU_05825"/>
<proteinExistence type="predicted"/>